<evidence type="ECO:0000313" key="4">
    <source>
        <dbReference type="EMBL" id="TDG91427.1"/>
    </source>
</evidence>
<organism evidence="3 5">
    <name type="scientific">Lentilactobacillus parakefiri</name>
    <dbReference type="NCBI Taxonomy" id="152332"/>
    <lineage>
        <taxon>Bacteria</taxon>
        <taxon>Bacillati</taxon>
        <taxon>Bacillota</taxon>
        <taxon>Bacilli</taxon>
        <taxon>Lactobacillales</taxon>
        <taxon>Lactobacillaceae</taxon>
        <taxon>Lentilactobacillus</taxon>
    </lineage>
</organism>
<reference evidence="4 6" key="2">
    <citation type="journal article" date="2019" name="Appl. Microbiol. Biotechnol.">
        <title>Uncovering carbohydrate metabolism through a genotype-phenotype association study of 56 lactic acid bacteria genomes.</title>
        <authorList>
            <person name="Buron-Moles G."/>
            <person name="Chailyan A."/>
            <person name="Dolejs I."/>
            <person name="Forster J."/>
            <person name="Miks M.H."/>
        </authorList>
    </citation>
    <scope>NUCLEOTIDE SEQUENCE [LARGE SCALE GENOMIC DNA]</scope>
    <source>
        <strain evidence="4 6">DSM 10551</strain>
    </source>
</reference>
<protein>
    <submittedName>
        <fullName evidence="3">Competence protein CoiA</fullName>
    </submittedName>
</protein>
<evidence type="ECO:0000313" key="3">
    <source>
        <dbReference type="EMBL" id="GAW71679.1"/>
    </source>
</evidence>
<dbReference type="RefSeq" id="WP_057963056.1">
    <property type="nucleotide sequence ID" value="NZ_BAAAXO010000016.1"/>
</dbReference>
<name>A0A224VCU1_9LACO</name>
<evidence type="ECO:0000259" key="1">
    <source>
        <dbReference type="Pfam" id="PF06054"/>
    </source>
</evidence>
<sequence>MLIAMIENQLVNAAEFKAQRKLCKQLVCPGCRQTVIFKHGKSRIPHFSHKSNAICSGFSENESQAHLQGKLTFQQQLKAMSKAAVLEHYLPEIEQRADVYLPSQKLILEYQCSPISFSELSRRTTNYKSLGIEVVWILGDRHLNATKRLDGIAKFARFNTQLGFYMIFYSAKNRQFRLDFQIQEIAGKITSHLRLFDTLAELKRFIDHLPSADQSYSIRISNDAILYQLNRIQRNIVLKNPTYLDMVTRCYQRGRVFVGCPLICHGKDGSRWPIFRRTALCWRVWIVFQLFTGHNREVSNQELNQVFKQSVQLFGQQFAQVDDYVRFFQMAFTGFIFSLRAEGYLRHTAAGVQIIKQPAWFADYDEKRHYIMTAKPEVC</sequence>
<accession>A0A224VCU1</accession>
<reference evidence="3 5" key="1">
    <citation type="journal article" date="2017" name="Biosci Microbiota Food Health">
        <title>Genomic characterization reconfirms the taxonomic status of Lactobacillus parakefiri.</title>
        <authorList>
            <person name="Tanizawa Y."/>
            <person name="Kobayashi H."/>
            <person name="Kaminuma E."/>
            <person name="Sakamoto M."/>
            <person name="Ohkuma M."/>
            <person name="Nakamura Y."/>
            <person name="Arita M."/>
            <person name="Tohno M."/>
        </authorList>
    </citation>
    <scope>NUCLEOTIDE SEQUENCE [LARGE SCALE GENOMIC DNA]</scope>
    <source>
        <strain evidence="3 5">JCM 8573</strain>
    </source>
</reference>
<dbReference type="Proteomes" id="UP000214739">
    <property type="component" value="Unassembled WGS sequence"/>
</dbReference>
<keyword evidence="6" id="KW-1185">Reference proteome</keyword>
<dbReference type="EMBL" id="BDGB01000041">
    <property type="protein sequence ID" value="GAW71679.1"/>
    <property type="molecule type" value="Genomic_DNA"/>
</dbReference>
<evidence type="ECO:0000313" key="5">
    <source>
        <dbReference type="Proteomes" id="UP000214739"/>
    </source>
</evidence>
<evidence type="ECO:0000259" key="2">
    <source>
        <dbReference type="Pfam" id="PF25164"/>
    </source>
</evidence>
<reference evidence="4" key="3">
    <citation type="submission" date="2019-02" db="EMBL/GenBank/DDBJ databases">
        <authorList>
            <person name="Buron G."/>
            <person name="Chaylann A."/>
            <person name="Dolejs I."/>
            <person name="Forster J."/>
            <person name="Miks M.H."/>
        </authorList>
    </citation>
    <scope>NUCLEOTIDE SEQUENCE</scope>
    <source>
        <strain evidence="4">DSM 10551</strain>
    </source>
</reference>
<gene>
    <name evidence="3" type="primary">coiA</name>
    <name evidence="4" type="ORF">C5L28_002304</name>
    <name evidence="3" type="ORF">LPKJCM_00760</name>
</gene>
<comment type="caution">
    <text evidence="3">The sequence shown here is derived from an EMBL/GenBank/DDBJ whole genome shotgun (WGS) entry which is preliminary data.</text>
</comment>
<proteinExistence type="predicted"/>
<feature type="domain" description="Competence protein CoiA-like N-terminal" evidence="2">
    <location>
        <begin position="22"/>
        <end position="56"/>
    </location>
</feature>
<dbReference type="Pfam" id="PF06054">
    <property type="entry name" value="CoiA_nuc"/>
    <property type="match status" value="1"/>
</dbReference>
<dbReference type="OrthoDB" id="3784230at2"/>
<dbReference type="Pfam" id="PF25164">
    <property type="entry name" value="CoiA_N"/>
    <property type="match status" value="1"/>
</dbReference>
<feature type="domain" description="Competence protein CoiA nuclease-like" evidence="1">
    <location>
        <begin position="62"/>
        <end position="185"/>
    </location>
</feature>
<dbReference type="InterPro" id="IPR057253">
    <property type="entry name" value="CoiA-like_N"/>
</dbReference>
<dbReference type="EMBL" id="PUFL01000055">
    <property type="protein sequence ID" value="TDG91427.1"/>
    <property type="molecule type" value="Genomic_DNA"/>
</dbReference>
<dbReference type="InterPro" id="IPR010330">
    <property type="entry name" value="CoiA_nuc"/>
</dbReference>
<dbReference type="AlphaFoldDB" id="A0A224VCU1"/>
<dbReference type="Proteomes" id="UP000294668">
    <property type="component" value="Unassembled WGS sequence"/>
</dbReference>
<evidence type="ECO:0000313" key="6">
    <source>
        <dbReference type="Proteomes" id="UP000294668"/>
    </source>
</evidence>